<dbReference type="FunFam" id="1.20.1250.20:FF:000503">
    <property type="entry name" value="Drug resistance transporter, EmrB/QacA subfamily"/>
    <property type="match status" value="1"/>
</dbReference>
<evidence type="ECO:0000256" key="1">
    <source>
        <dbReference type="ARBA" id="ARBA00004651"/>
    </source>
</evidence>
<accession>A0A832SFJ6</accession>
<dbReference type="InterPro" id="IPR011701">
    <property type="entry name" value="MFS"/>
</dbReference>
<feature type="transmembrane region" description="Helical" evidence="8">
    <location>
        <begin position="323"/>
        <end position="341"/>
    </location>
</feature>
<proteinExistence type="predicted"/>
<evidence type="ECO:0000313" key="11">
    <source>
        <dbReference type="Proteomes" id="UP000600774"/>
    </source>
</evidence>
<feature type="region of interest" description="Disordered" evidence="7">
    <location>
        <begin position="1"/>
        <end position="28"/>
    </location>
</feature>
<feature type="transmembrane region" description="Helical" evidence="8">
    <location>
        <begin position="72"/>
        <end position="92"/>
    </location>
</feature>
<dbReference type="Pfam" id="PF07690">
    <property type="entry name" value="MFS_1"/>
    <property type="match status" value="2"/>
</dbReference>
<dbReference type="OMA" id="HKLHNNL"/>
<dbReference type="GO" id="GO:0005886">
    <property type="term" value="C:plasma membrane"/>
    <property type="evidence" value="ECO:0007669"/>
    <property type="project" value="UniProtKB-SubCell"/>
</dbReference>
<feature type="transmembrane region" description="Helical" evidence="8">
    <location>
        <begin position="104"/>
        <end position="123"/>
    </location>
</feature>
<dbReference type="InterPro" id="IPR020846">
    <property type="entry name" value="MFS_dom"/>
</dbReference>
<dbReference type="Gene3D" id="1.20.1720.10">
    <property type="entry name" value="Multidrug resistance protein D"/>
    <property type="match status" value="1"/>
</dbReference>
<feature type="transmembrane region" description="Helical" evidence="8">
    <location>
        <begin position="353"/>
        <end position="372"/>
    </location>
</feature>
<feature type="transmembrane region" description="Helical" evidence="8">
    <location>
        <begin position="193"/>
        <end position="212"/>
    </location>
</feature>
<dbReference type="PROSITE" id="PS50850">
    <property type="entry name" value="MFS"/>
    <property type="match status" value="1"/>
</dbReference>
<dbReference type="RefSeq" id="WP_011021662.1">
    <property type="nucleotide sequence ID" value="NZ_DUJU01000035.1"/>
</dbReference>
<evidence type="ECO:0000256" key="8">
    <source>
        <dbReference type="SAM" id="Phobius"/>
    </source>
</evidence>
<comment type="caution">
    <text evidence="10">The sequence shown here is derived from an EMBL/GenBank/DDBJ whole genome shotgun (WGS) entry which is preliminary data.</text>
</comment>
<feature type="transmembrane region" description="Helical" evidence="8">
    <location>
        <begin position="289"/>
        <end position="311"/>
    </location>
</feature>
<feature type="transmembrane region" description="Helical" evidence="8">
    <location>
        <begin position="163"/>
        <end position="181"/>
    </location>
</feature>
<organism evidence="10 11">
    <name type="scientific">Methanosarcina acetivorans</name>
    <dbReference type="NCBI Taxonomy" id="2214"/>
    <lineage>
        <taxon>Archaea</taxon>
        <taxon>Methanobacteriati</taxon>
        <taxon>Methanobacteriota</taxon>
        <taxon>Stenosarchaea group</taxon>
        <taxon>Methanomicrobia</taxon>
        <taxon>Methanosarcinales</taxon>
        <taxon>Methanosarcinaceae</taxon>
        <taxon>Methanosarcina</taxon>
    </lineage>
</organism>
<reference evidence="10" key="1">
    <citation type="journal article" date="2020" name="bioRxiv">
        <title>A rank-normalized archaeal taxonomy based on genome phylogeny resolves widespread incomplete and uneven classifications.</title>
        <authorList>
            <person name="Rinke C."/>
            <person name="Chuvochina M."/>
            <person name="Mussig A.J."/>
            <person name="Chaumeil P.-A."/>
            <person name="Waite D.W."/>
            <person name="Whitman W.B."/>
            <person name="Parks D.H."/>
            <person name="Hugenholtz P."/>
        </authorList>
    </citation>
    <scope>NUCLEOTIDE SEQUENCE</scope>
    <source>
        <strain evidence="10">UBA8876</strain>
    </source>
</reference>
<dbReference type="PANTHER" id="PTHR42718:SF9">
    <property type="entry name" value="MAJOR FACILITATOR SUPERFAMILY MULTIDRUG TRANSPORTER MFSC"/>
    <property type="match status" value="1"/>
</dbReference>
<gene>
    <name evidence="10" type="ORF">HA338_02805</name>
</gene>
<sequence>MVKETKNTGSAAEVAGISRPVPPSDGDTRDAAIEKRIVLTIAVLAGFITPFDGSAVNIALPTIGAEFHMTAIALSWVATAYLLSSAVFLVPFGKIADIYGRKKIFLYGIVIFSFASLLMTMVPSTELLIIIRVFQGLGSAMIFGTGVAIVTSVFPPGERGKALGIYITAVYLGLSLGPFLGGLMTQYLGWRSIFFVNVPIGITTVVIVLWKLKGEWTGFRGEKFDLAGSVLYGAAVIAVMYGFSYLPDFKGAALIAAGILGVLGFALYELKIPSPVLDIRLLTKNRIFALSNLAALINYSATFAVTFLLSLDLQYTKGFTPEHAGFILIAQPVVQAMVSPVAGRLSDRIEPRIVASAGMALTAIGLFLLIFLTETTPLWHMVLTLLILGAGFGLFSSPNTNAIMSSVDKRFYGVASGMNGTMRLLGQMLSMGIAMMIFAVVIGPVEITPEYYSRFVLSLHYAFILFTVFCTLGIFASLARGKTSSAAVTGIPEAGKKQGFEK</sequence>
<feature type="transmembrane region" description="Helical" evidence="8">
    <location>
        <begin position="37"/>
        <end position="60"/>
    </location>
</feature>
<evidence type="ECO:0000256" key="4">
    <source>
        <dbReference type="ARBA" id="ARBA00022692"/>
    </source>
</evidence>
<dbReference type="CDD" id="cd17321">
    <property type="entry name" value="MFS_MMR_MDR_like"/>
    <property type="match status" value="1"/>
</dbReference>
<dbReference type="InterPro" id="IPR036259">
    <property type="entry name" value="MFS_trans_sf"/>
</dbReference>
<evidence type="ECO:0000256" key="6">
    <source>
        <dbReference type="ARBA" id="ARBA00023136"/>
    </source>
</evidence>
<comment type="subcellular location">
    <subcellularLocation>
        <location evidence="1">Cell membrane</location>
        <topology evidence="1">Multi-pass membrane protein</topology>
    </subcellularLocation>
</comment>
<dbReference type="EMBL" id="DUJU01000035">
    <property type="protein sequence ID" value="HIH92997.1"/>
    <property type="molecule type" value="Genomic_DNA"/>
</dbReference>
<dbReference type="PRINTS" id="PR01036">
    <property type="entry name" value="TCRTETB"/>
</dbReference>
<evidence type="ECO:0000256" key="3">
    <source>
        <dbReference type="ARBA" id="ARBA00022475"/>
    </source>
</evidence>
<keyword evidence="6 8" id="KW-0472">Membrane</keyword>
<dbReference type="Gene3D" id="1.20.1250.20">
    <property type="entry name" value="MFS general substrate transporter like domains"/>
    <property type="match status" value="1"/>
</dbReference>
<dbReference type="PANTHER" id="PTHR42718">
    <property type="entry name" value="MAJOR FACILITATOR SUPERFAMILY MULTIDRUG TRANSPORTER MFSC"/>
    <property type="match status" value="1"/>
</dbReference>
<evidence type="ECO:0000256" key="7">
    <source>
        <dbReference type="SAM" id="MobiDB-lite"/>
    </source>
</evidence>
<dbReference type="FunFam" id="1.20.1720.10:FF:000021">
    <property type="entry name" value="Drug resistance transporter, EmrB/QacA subfamily"/>
    <property type="match status" value="1"/>
</dbReference>
<dbReference type="GeneID" id="1473545"/>
<feature type="transmembrane region" description="Helical" evidence="8">
    <location>
        <begin position="378"/>
        <end position="395"/>
    </location>
</feature>
<evidence type="ECO:0000256" key="5">
    <source>
        <dbReference type="ARBA" id="ARBA00022989"/>
    </source>
</evidence>
<feature type="transmembrane region" description="Helical" evidence="8">
    <location>
        <begin position="459"/>
        <end position="479"/>
    </location>
</feature>
<keyword evidence="5 8" id="KW-1133">Transmembrane helix</keyword>
<evidence type="ECO:0000259" key="9">
    <source>
        <dbReference type="PROSITE" id="PS50850"/>
    </source>
</evidence>
<feature type="transmembrane region" description="Helical" evidence="8">
    <location>
        <begin position="249"/>
        <end position="268"/>
    </location>
</feature>
<feature type="transmembrane region" description="Helical" evidence="8">
    <location>
        <begin position="428"/>
        <end position="447"/>
    </location>
</feature>
<evidence type="ECO:0000256" key="2">
    <source>
        <dbReference type="ARBA" id="ARBA00022448"/>
    </source>
</evidence>
<feature type="transmembrane region" description="Helical" evidence="8">
    <location>
        <begin position="129"/>
        <end position="151"/>
    </location>
</feature>
<name>A0A832SFJ6_9EURY</name>
<evidence type="ECO:0000313" key="10">
    <source>
        <dbReference type="EMBL" id="HIH92997.1"/>
    </source>
</evidence>
<feature type="domain" description="Major facilitator superfamily (MFS) profile" evidence="9">
    <location>
        <begin position="38"/>
        <end position="485"/>
    </location>
</feature>
<protein>
    <submittedName>
        <fullName evidence="10">MFS transporter</fullName>
    </submittedName>
</protein>
<keyword evidence="2" id="KW-0813">Transport</keyword>
<dbReference type="GO" id="GO:0022857">
    <property type="term" value="F:transmembrane transporter activity"/>
    <property type="evidence" value="ECO:0007669"/>
    <property type="project" value="InterPro"/>
</dbReference>
<keyword evidence="4 8" id="KW-0812">Transmembrane</keyword>
<feature type="transmembrane region" description="Helical" evidence="8">
    <location>
        <begin position="224"/>
        <end position="243"/>
    </location>
</feature>
<keyword evidence="3" id="KW-1003">Cell membrane</keyword>
<dbReference type="Proteomes" id="UP000600774">
    <property type="component" value="Unassembled WGS sequence"/>
</dbReference>
<dbReference type="AlphaFoldDB" id="A0A832SFJ6"/>
<dbReference type="SUPFAM" id="SSF103473">
    <property type="entry name" value="MFS general substrate transporter"/>
    <property type="match status" value="1"/>
</dbReference>